<evidence type="ECO:0000256" key="2">
    <source>
        <dbReference type="ARBA" id="ARBA00022723"/>
    </source>
</evidence>
<keyword evidence="3" id="KW-0378">Hydrolase</keyword>
<feature type="chain" id="PRO_5031486757" evidence="6">
    <location>
        <begin position="41"/>
        <end position="339"/>
    </location>
</feature>
<dbReference type="Gene3D" id="3.40.390.10">
    <property type="entry name" value="Collagenase (Catalytic Domain)"/>
    <property type="match status" value="1"/>
</dbReference>
<dbReference type="Proteomes" id="UP000594205">
    <property type="component" value="Chromosome"/>
</dbReference>
<keyword evidence="6" id="KW-0732">Signal</keyword>
<gene>
    <name evidence="8" type="ORF">IM697_24620</name>
</gene>
<name>A0A7M2SBK6_9ACTN</name>
<evidence type="ECO:0000259" key="7">
    <source>
        <dbReference type="Pfam" id="PF00413"/>
    </source>
</evidence>
<keyword evidence="9" id="KW-1185">Reference proteome</keyword>
<evidence type="ECO:0000256" key="5">
    <source>
        <dbReference type="SAM" id="MobiDB-lite"/>
    </source>
</evidence>
<organism evidence="8 9">
    <name type="scientific">Streptomyces ferrugineus</name>
    <dbReference type="NCBI Taxonomy" id="1413221"/>
    <lineage>
        <taxon>Bacteria</taxon>
        <taxon>Bacillati</taxon>
        <taxon>Actinomycetota</taxon>
        <taxon>Actinomycetes</taxon>
        <taxon>Kitasatosporales</taxon>
        <taxon>Streptomycetaceae</taxon>
        <taxon>Streptomyces</taxon>
    </lineage>
</organism>
<evidence type="ECO:0000256" key="6">
    <source>
        <dbReference type="SAM" id="SignalP"/>
    </source>
</evidence>
<sequence>MFARHARTTGGGRRGRAALRVLAVACVLAATGTLSTVAHAEGSVDGDELRYEDNTKYDSELQHAADAWNEVGDINVAPDDFWSNQDVDVYDVDRDVSWDGRWIDDWFGDDDIELNSRYLDGYDSFDRNGVVTHEFGHALGLDHIDGQGAVMESVTTGRVTDVPTQPDVDAYNDIWGRSTGDSAQRSAPSADGPRMRAGLVTDFADDAKLAGFADDVFVGTVLAKQGQKTVSGLPETQYSVRVDKSFKGDAAGTTTVNQQGGLLDGVAEPLLFEGDRLLRPGQTYLFATTDEAAFGWRTLVPVYGDRHLGAADSGESRVSGAVGERWTEAVRNQVRFSGR</sequence>
<dbReference type="GO" id="GO:0008270">
    <property type="term" value="F:zinc ion binding"/>
    <property type="evidence" value="ECO:0007669"/>
    <property type="project" value="InterPro"/>
</dbReference>
<dbReference type="KEGG" id="sfeu:IM697_24620"/>
<dbReference type="InterPro" id="IPR001818">
    <property type="entry name" value="Pept_M10_metallopeptidase"/>
</dbReference>
<dbReference type="RefSeq" id="WP_194038277.1">
    <property type="nucleotide sequence ID" value="NZ_CP063373.1"/>
</dbReference>
<evidence type="ECO:0000313" key="9">
    <source>
        <dbReference type="Proteomes" id="UP000594205"/>
    </source>
</evidence>
<feature type="region of interest" description="Disordered" evidence="5">
    <location>
        <begin position="165"/>
        <end position="193"/>
    </location>
</feature>
<evidence type="ECO:0000313" key="8">
    <source>
        <dbReference type="EMBL" id="QOV33399.1"/>
    </source>
</evidence>
<dbReference type="GO" id="GO:0004222">
    <property type="term" value="F:metalloendopeptidase activity"/>
    <property type="evidence" value="ECO:0007669"/>
    <property type="project" value="InterPro"/>
</dbReference>
<keyword evidence="4" id="KW-0862">Zinc</keyword>
<dbReference type="GO" id="GO:0006508">
    <property type="term" value="P:proteolysis"/>
    <property type="evidence" value="ECO:0007669"/>
    <property type="project" value="UniProtKB-KW"/>
</dbReference>
<accession>A0A7M2SBK6</accession>
<proteinExistence type="predicted"/>
<reference evidence="8 9" key="1">
    <citation type="submission" date="2020-10" db="EMBL/GenBank/DDBJ databases">
        <title>Streptomyces ferrugineus complate genome analysis.</title>
        <authorList>
            <person name="Anwar N."/>
        </authorList>
    </citation>
    <scope>NUCLEOTIDE SEQUENCE [LARGE SCALE GENOMIC DNA]</scope>
    <source>
        <strain evidence="8 9">CCTCC AA2014009</strain>
    </source>
</reference>
<keyword evidence="8" id="KW-0482">Metalloprotease</keyword>
<keyword evidence="2" id="KW-0479">Metal-binding</keyword>
<evidence type="ECO:0000256" key="1">
    <source>
        <dbReference type="ARBA" id="ARBA00022670"/>
    </source>
</evidence>
<dbReference type="AlphaFoldDB" id="A0A7M2SBK6"/>
<dbReference type="GO" id="GO:0031012">
    <property type="term" value="C:extracellular matrix"/>
    <property type="evidence" value="ECO:0007669"/>
    <property type="project" value="InterPro"/>
</dbReference>
<protein>
    <submittedName>
        <fullName evidence="8">Matrixin family metalloprotease</fullName>
    </submittedName>
</protein>
<feature type="domain" description="Peptidase M10 metallopeptidase" evidence="7">
    <location>
        <begin position="51"/>
        <end position="171"/>
    </location>
</feature>
<dbReference type="InterPro" id="IPR024079">
    <property type="entry name" value="MetalloPept_cat_dom_sf"/>
</dbReference>
<feature type="signal peptide" evidence="6">
    <location>
        <begin position="1"/>
        <end position="40"/>
    </location>
</feature>
<dbReference type="SUPFAM" id="SSF55486">
    <property type="entry name" value="Metalloproteases ('zincins'), catalytic domain"/>
    <property type="match status" value="1"/>
</dbReference>
<evidence type="ECO:0000256" key="3">
    <source>
        <dbReference type="ARBA" id="ARBA00022801"/>
    </source>
</evidence>
<dbReference type="EMBL" id="CP063373">
    <property type="protein sequence ID" value="QOV33399.1"/>
    <property type="molecule type" value="Genomic_DNA"/>
</dbReference>
<dbReference type="Pfam" id="PF00413">
    <property type="entry name" value="Peptidase_M10"/>
    <property type="match status" value="1"/>
</dbReference>
<evidence type="ECO:0000256" key="4">
    <source>
        <dbReference type="ARBA" id="ARBA00022833"/>
    </source>
</evidence>
<keyword evidence="1 8" id="KW-0645">Protease</keyword>